<sequence length="138" mass="15906">MTFTFRQGDKAVRYLNGIVTGLGVGNSGFVRTHYHMVVEPALVRSMLQSDSRIFQHQNSEKIIRTLLQKSRVDKVAFAPLPADWEREYCVQYRETDFAFIERLAAEEGWYYYFAHNADSHELRFAHQSTASPVLGTLT</sequence>
<dbReference type="AlphaFoldDB" id="A0AB74N1L5"/>
<dbReference type="Pfam" id="PF05954">
    <property type="entry name" value="Phage_GPD"/>
    <property type="match status" value="1"/>
</dbReference>
<protein>
    <submittedName>
        <fullName evidence="1">Type VI secretion system tip protein VgrG</fullName>
    </submittedName>
</protein>
<dbReference type="SUPFAM" id="SSF69279">
    <property type="entry name" value="Phage tail proteins"/>
    <property type="match status" value="1"/>
</dbReference>
<feature type="non-terminal residue" evidence="1">
    <location>
        <position position="138"/>
    </location>
</feature>
<evidence type="ECO:0000313" key="2">
    <source>
        <dbReference type="Proteomes" id="UP000323012"/>
    </source>
</evidence>
<gene>
    <name evidence="1" type="ORF">FXB79_11370</name>
</gene>
<dbReference type="Proteomes" id="UP000323012">
    <property type="component" value="Unassembled WGS sequence"/>
</dbReference>
<accession>A0AB74N1L5</accession>
<name>A0AB74N1L5_AGGAC</name>
<comment type="caution">
    <text evidence="1">The sequence shown here is derived from an EMBL/GenBank/DDBJ whole genome shotgun (WGS) entry which is preliminary data.</text>
</comment>
<dbReference type="EMBL" id="VSED01000082">
    <property type="protein sequence ID" value="TYA37964.1"/>
    <property type="molecule type" value="Genomic_DNA"/>
</dbReference>
<evidence type="ECO:0000313" key="1">
    <source>
        <dbReference type="EMBL" id="TYA37964.1"/>
    </source>
</evidence>
<dbReference type="RefSeq" id="WP_262361210.1">
    <property type="nucleotide sequence ID" value="NZ_VSED01000082.1"/>
</dbReference>
<organism evidence="1 2">
    <name type="scientific">Aggregatibacter actinomycetemcomitans</name>
    <name type="common">Actinobacillus actinomycetemcomitans</name>
    <name type="synonym">Haemophilus actinomycetemcomitans</name>
    <dbReference type="NCBI Taxonomy" id="714"/>
    <lineage>
        <taxon>Bacteria</taxon>
        <taxon>Pseudomonadati</taxon>
        <taxon>Pseudomonadota</taxon>
        <taxon>Gammaproteobacteria</taxon>
        <taxon>Pasteurellales</taxon>
        <taxon>Pasteurellaceae</taxon>
        <taxon>Aggregatibacter</taxon>
    </lineage>
</organism>
<reference evidence="1 2" key="1">
    <citation type="submission" date="2019-08" db="EMBL/GenBank/DDBJ databases">
        <title>Whole genome sequencing of Aggregatibacter actinomycetemcomitans cultured from blood stream infections in Denmark reveals a novel phylogenetic lineage expressing serotype a membrane O polysaccharide.</title>
        <authorList>
            <person name="Nedergaard S."/>
            <person name="Kobel C.M."/>
            <person name="Nielsen M.B."/>
            <person name="Moeller R.T."/>
            <person name="Jensen A.B."/>
            <person name="Noerskov-Lauritsen N."/>
        </authorList>
    </citation>
    <scope>NUCLEOTIDE SEQUENCE [LARGE SCALE GENOMIC DNA]</scope>
    <source>
        <strain evidence="1 2">PN_563</strain>
    </source>
</reference>
<dbReference type="Gene3D" id="3.55.50.10">
    <property type="entry name" value="Baseplate protein-like domains"/>
    <property type="match status" value="1"/>
</dbReference>
<proteinExistence type="predicted"/>
<dbReference type="Gene3D" id="2.30.110.50">
    <property type="match status" value="1"/>
</dbReference>